<dbReference type="SUPFAM" id="SSF46689">
    <property type="entry name" value="Homeodomain-like"/>
    <property type="match status" value="1"/>
</dbReference>
<evidence type="ECO:0000259" key="4">
    <source>
        <dbReference type="PROSITE" id="PS51071"/>
    </source>
</evidence>
<dbReference type="InterPro" id="IPR000281">
    <property type="entry name" value="HTH_RpiR"/>
</dbReference>
<dbReference type="PROSITE" id="PS51071">
    <property type="entry name" value="HTH_RPIR"/>
    <property type="match status" value="1"/>
</dbReference>
<dbReference type="PANTHER" id="PTHR30514:SF18">
    <property type="entry name" value="RPIR-FAMILY TRANSCRIPTIONAL REGULATOR"/>
    <property type="match status" value="1"/>
</dbReference>
<dbReference type="Pfam" id="PF01380">
    <property type="entry name" value="SIS"/>
    <property type="match status" value="1"/>
</dbReference>
<gene>
    <name evidence="6" type="ORF">FZC85_14150</name>
</gene>
<sequence length="285" mass="32170">MVQKSIARIIKENYSSLSAGQKKVAELILQHQGEAAILTAFQMGRKVGVSETTVIRLGYALGFKGYSEMQEVVRRDWLEKKKVNGNESIPSSSTDGDEESVFSRVIEKEKSVLDQLMSQLDVKEIWNTIDRLIRSERVYIGGFGSSYGAAYWMYYTLKQYRANVFLSSPAGFSPEDICDLDQCSTVVMFSFPRFRTESIELVEEAKKRGSYVIAITNRQLSPIGQISDLTLTTEEGMNSGHHSIASVVSLVEIILIGLQHRDQDNISIRQRKLEQLYTNQGLFIE</sequence>
<feature type="domain" description="HTH rpiR-type" evidence="4">
    <location>
        <begin position="4"/>
        <end position="80"/>
    </location>
</feature>
<dbReference type="InterPro" id="IPR047640">
    <property type="entry name" value="RpiR-like"/>
</dbReference>
<name>A0A5D4TUS4_9BACI</name>
<dbReference type="InterPro" id="IPR035472">
    <property type="entry name" value="RpiR-like_SIS"/>
</dbReference>
<dbReference type="GO" id="GO:0003700">
    <property type="term" value="F:DNA-binding transcription factor activity"/>
    <property type="evidence" value="ECO:0007669"/>
    <property type="project" value="InterPro"/>
</dbReference>
<dbReference type="CDD" id="cd05013">
    <property type="entry name" value="SIS_RpiR"/>
    <property type="match status" value="1"/>
</dbReference>
<proteinExistence type="predicted"/>
<dbReference type="SUPFAM" id="SSF53697">
    <property type="entry name" value="SIS domain"/>
    <property type="match status" value="1"/>
</dbReference>
<dbReference type="EMBL" id="VTEZ01000004">
    <property type="protein sequence ID" value="TYS84514.1"/>
    <property type="molecule type" value="Genomic_DNA"/>
</dbReference>
<keyword evidence="2" id="KW-0238">DNA-binding</keyword>
<dbReference type="GO" id="GO:0097367">
    <property type="term" value="F:carbohydrate derivative binding"/>
    <property type="evidence" value="ECO:0007669"/>
    <property type="project" value="InterPro"/>
</dbReference>
<dbReference type="GO" id="GO:0003677">
    <property type="term" value="F:DNA binding"/>
    <property type="evidence" value="ECO:0007669"/>
    <property type="project" value="UniProtKB-KW"/>
</dbReference>
<keyword evidence="1" id="KW-0805">Transcription regulation</keyword>
<dbReference type="Gene3D" id="1.10.10.10">
    <property type="entry name" value="Winged helix-like DNA-binding domain superfamily/Winged helix DNA-binding domain"/>
    <property type="match status" value="1"/>
</dbReference>
<dbReference type="Gene3D" id="3.40.50.10490">
    <property type="entry name" value="Glucose-6-phosphate isomerase like protein, domain 1"/>
    <property type="match status" value="1"/>
</dbReference>
<evidence type="ECO:0000259" key="5">
    <source>
        <dbReference type="PROSITE" id="PS51464"/>
    </source>
</evidence>
<dbReference type="GO" id="GO:1901135">
    <property type="term" value="P:carbohydrate derivative metabolic process"/>
    <property type="evidence" value="ECO:0007669"/>
    <property type="project" value="InterPro"/>
</dbReference>
<dbReference type="PANTHER" id="PTHR30514">
    <property type="entry name" value="GLUCOKINASE"/>
    <property type="match status" value="1"/>
</dbReference>
<dbReference type="OrthoDB" id="2930at2"/>
<evidence type="ECO:0000256" key="3">
    <source>
        <dbReference type="ARBA" id="ARBA00023163"/>
    </source>
</evidence>
<evidence type="ECO:0000313" key="6">
    <source>
        <dbReference type="EMBL" id="TYS84514.1"/>
    </source>
</evidence>
<accession>A0A5D4TUS4</accession>
<feature type="domain" description="SIS" evidence="5">
    <location>
        <begin position="128"/>
        <end position="264"/>
    </location>
</feature>
<dbReference type="PROSITE" id="PS51464">
    <property type="entry name" value="SIS"/>
    <property type="match status" value="1"/>
</dbReference>
<dbReference type="InterPro" id="IPR001347">
    <property type="entry name" value="SIS_dom"/>
</dbReference>
<dbReference type="RefSeq" id="WP_148968950.1">
    <property type="nucleotide sequence ID" value="NZ_JBNIKW010000003.1"/>
</dbReference>
<dbReference type="AlphaFoldDB" id="A0A5D4TUS4"/>
<dbReference type="InterPro" id="IPR009057">
    <property type="entry name" value="Homeodomain-like_sf"/>
</dbReference>
<protein>
    <submittedName>
        <fullName evidence="6">MurR/RpiR family transcriptional regulator</fullName>
    </submittedName>
</protein>
<evidence type="ECO:0000256" key="2">
    <source>
        <dbReference type="ARBA" id="ARBA00023125"/>
    </source>
</evidence>
<evidence type="ECO:0000313" key="7">
    <source>
        <dbReference type="Proteomes" id="UP000324269"/>
    </source>
</evidence>
<organism evidence="6 7">
    <name type="scientific">Rossellomorea aquimaris</name>
    <dbReference type="NCBI Taxonomy" id="189382"/>
    <lineage>
        <taxon>Bacteria</taxon>
        <taxon>Bacillati</taxon>
        <taxon>Bacillota</taxon>
        <taxon>Bacilli</taxon>
        <taxon>Bacillales</taxon>
        <taxon>Bacillaceae</taxon>
        <taxon>Rossellomorea</taxon>
    </lineage>
</organism>
<dbReference type="InterPro" id="IPR036388">
    <property type="entry name" value="WH-like_DNA-bd_sf"/>
</dbReference>
<reference evidence="6 7" key="1">
    <citation type="submission" date="2019-08" db="EMBL/GenBank/DDBJ databases">
        <title>Bacillus genomes from the desert of Cuatro Cienegas, Coahuila.</title>
        <authorList>
            <person name="Olmedo-Alvarez G."/>
        </authorList>
    </citation>
    <scope>NUCLEOTIDE SEQUENCE [LARGE SCALE GENOMIC DNA]</scope>
    <source>
        <strain evidence="6 7">CH87b_3T</strain>
    </source>
</reference>
<dbReference type="Pfam" id="PF01418">
    <property type="entry name" value="HTH_6"/>
    <property type="match status" value="1"/>
</dbReference>
<keyword evidence="3" id="KW-0804">Transcription</keyword>
<evidence type="ECO:0000256" key="1">
    <source>
        <dbReference type="ARBA" id="ARBA00023015"/>
    </source>
</evidence>
<dbReference type="InterPro" id="IPR046348">
    <property type="entry name" value="SIS_dom_sf"/>
</dbReference>
<dbReference type="Proteomes" id="UP000324269">
    <property type="component" value="Unassembled WGS sequence"/>
</dbReference>
<comment type="caution">
    <text evidence="6">The sequence shown here is derived from an EMBL/GenBank/DDBJ whole genome shotgun (WGS) entry which is preliminary data.</text>
</comment>